<reference evidence="1" key="1">
    <citation type="journal article" date="2015" name="Nature">
        <title>Complex archaea that bridge the gap between prokaryotes and eukaryotes.</title>
        <authorList>
            <person name="Spang A."/>
            <person name="Saw J.H."/>
            <person name="Jorgensen S.L."/>
            <person name="Zaremba-Niedzwiedzka K."/>
            <person name="Martijn J."/>
            <person name="Lind A.E."/>
            <person name="van Eijk R."/>
            <person name="Schleper C."/>
            <person name="Guy L."/>
            <person name="Ettema T.J."/>
        </authorList>
    </citation>
    <scope>NUCLEOTIDE SEQUENCE</scope>
</reference>
<gene>
    <name evidence="1" type="ORF">LCGC14_2782660</name>
</gene>
<comment type="caution">
    <text evidence="1">The sequence shown here is derived from an EMBL/GenBank/DDBJ whole genome shotgun (WGS) entry which is preliminary data.</text>
</comment>
<dbReference type="AlphaFoldDB" id="A0A0F8YSV3"/>
<proteinExistence type="predicted"/>
<sequence length="42" mass="4692">ADLTNKAAQTPRPATEIMKALDGKAPKDQRDITKMLQARNQR</sequence>
<name>A0A0F8YSV3_9ZZZZ</name>
<organism evidence="1">
    <name type="scientific">marine sediment metagenome</name>
    <dbReference type="NCBI Taxonomy" id="412755"/>
    <lineage>
        <taxon>unclassified sequences</taxon>
        <taxon>metagenomes</taxon>
        <taxon>ecological metagenomes</taxon>
    </lineage>
</organism>
<accession>A0A0F8YSV3</accession>
<dbReference type="EMBL" id="LAZR01051744">
    <property type="protein sequence ID" value="KKK84507.1"/>
    <property type="molecule type" value="Genomic_DNA"/>
</dbReference>
<protein>
    <submittedName>
        <fullName evidence="1">Uncharacterized protein</fullName>
    </submittedName>
</protein>
<feature type="non-terminal residue" evidence="1">
    <location>
        <position position="1"/>
    </location>
</feature>
<evidence type="ECO:0000313" key="1">
    <source>
        <dbReference type="EMBL" id="KKK84507.1"/>
    </source>
</evidence>